<evidence type="ECO:0000313" key="7">
    <source>
        <dbReference type="Proteomes" id="UP000221165"/>
    </source>
</evidence>
<dbReference type="Pfam" id="PF00270">
    <property type="entry name" value="DEAD"/>
    <property type="match status" value="1"/>
</dbReference>
<dbReference type="GO" id="GO:0005524">
    <property type="term" value="F:ATP binding"/>
    <property type="evidence" value="ECO:0007669"/>
    <property type="project" value="UniProtKB-KW"/>
</dbReference>
<dbReference type="GO" id="GO:0003676">
    <property type="term" value="F:nucleic acid binding"/>
    <property type="evidence" value="ECO:0007669"/>
    <property type="project" value="InterPro"/>
</dbReference>
<dbReference type="OrthoDB" id="424189at2759"/>
<dbReference type="SUPFAM" id="SSF52540">
    <property type="entry name" value="P-loop containing nucleoside triphosphate hydrolases"/>
    <property type="match status" value="1"/>
</dbReference>
<keyword evidence="4" id="KW-0067">ATP-binding</keyword>
<dbReference type="GO" id="GO:0016787">
    <property type="term" value="F:hydrolase activity"/>
    <property type="evidence" value="ECO:0007669"/>
    <property type="project" value="UniProtKB-KW"/>
</dbReference>
<dbReference type="Proteomes" id="UP000221165">
    <property type="component" value="Unassembled WGS sequence"/>
</dbReference>
<dbReference type="PANTHER" id="PTHR47961">
    <property type="entry name" value="DNA POLYMERASE THETA, PUTATIVE (AFU_ORTHOLOGUE AFUA_1G05260)-RELATED"/>
    <property type="match status" value="1"/>
</dbReference>
<evidence type="ECO:0000256" key="3">
    <source>
        <dbReference type="ARBA" id="ARBA00022806"/>
    </source>
</evidence>
<feature type="non-terminal residue" evidence="6">
    <location>
        <position position="100"/>
    </location>
</feature>
<dbReference type="InterPro" id="IPR014001">
    <property type="entry name" value="Helicase_ATP-bd"/>
</dbReference>
<dbReference type="InterPro" id="IPR050474">
    <property type="entry name" value="Hel308_SKI2-like"/>
</dbReference>
<evidence type="ECO:0000256" key="2">
    <source>
        <dbReference type="ARBA" id="ARBA00022801"/>
    </source>
</evidence>
<reference evidence="6 7" key="1">
    <citation type="journal article" date="2017" name="Int. J. Parasitol.">
        <title>The genome of the protozoan parasite Cystoisospora suis and a reverse vaccinology approach to identify vaccine candidates.</title>
        <authorList>
            <person name="Palmieri N."/>
            <person name="Shrestha A."/>
            <person name="Ruttkowski B."/>
            <person name="Beck T."/>
            <person name="Vogl C."/>
            <person name="Tomley F."/>
            <person name="Blake D.P."/>
            <person name="Joachim A."/>
        </authorList>
    </citation>
    <scope>NUCLEOTIDE SEQUENCE [LARGE SCALE GENOMIC DNA]</scope>
    <source>
        <strain evidence="6 7">Wien I</strain>
    </source>
</reference>
<evidence type="ECO:0000256" key="1">
    <source>
        <dbReference type="ARBA" id="ARBA00022741"/>
    </source>
</evidence>
<comment type="caution">
    <text evidence="6">The sequence shown here is derived from an EMBL/GenBank/DDBJ whole genome shotgun (WGS) entry which is preliminary data.</text>
</comment>
<name>A0A2C6JPE4_9APIC</name>
<evidence type="ECO:0000313" key="6">
    <source>
        <dbReference type="EMBL" id="PHJ17871.1"/>
    </source>
</evidence>
<accession>A0A2C6JPE4</accession>
<dbReference type="PROSITE" id="PS51192">
    <property type="entry name" value="HELICASE_ATP_BIND_1"/>
    <property type="match status" value="1"/>
</dbReference>
<sequence>MLRLFSMSPKQKTVYIAPLKALAAERMQDWKRRFEDQLGKKVVELTADAAAESGADIWKADVFVCTPEKWDGLSRQWRQRSFVQRVGLIILDEIHLLGQE</sequence>
<gene>
    <name evidence="6" type="ORF">CSUI_008305</name>
</gene>
<organism evidence="6 7">
    <name type="scientific">Cystoisospora suis</name>
    <dbReference type="NCBI Taxonomy" id="483139"/>
    <lineage>
        <taxon>Eukaryota</taxon>
        <taxon>Sar</taxon>
        <taxon>Alveolata</taxon>
        <taxon>Apicomplexa</taxon>
        <taxon>Conoidasida</taxon>
        <taxon>Coccidia</taxon>
        <taxon>Eucoccidiorida</taxon>
        <taxon>Eimeriorina</taxon>
        <taxon>Sarcocystidae</taxon>
        <taxon>Cystoisospora</taxon>
    </lineage>
</organism>
<keyword evidence="3" id="KW-0347">Helicase</keyword>
<keyword evidence="2" id="KW-0378">Hydrolase</keyword>
<dbReference type="InterPro" id="IPR011545">
    <property type="entry name" value="DEAD/DEAH_box_helicase_dom"/>
</dbReference>
<dbReference type="Gene3D" id="3.40.50.300">
    <property type="entry name" value="P-loop containing nucleotide triphosphate hydrolases"/>
    <property type="match status" value="1"/>
</dbReference>
<evidence type="ECO:0000259" key="5">
    <source>
        <dbReference type="PROSITE" id="PS51192"/>
    </source>
</evidence>
<dbReference type="VEuPathDB" id="ToxoDB:CSUI_008305"/>
<dbReference type="PANTHER" id="PTHR47961:SF4">
    <property type="entry name" value="ACTIVATING SIGNAL COINTEGRATOR 1 COMPLEX SUBUNIT 3"/>
    <property type="match status" value="1"/>
</dbReference>
<keyword evidence="1" id="KW-0547">Nucleotide-binding</keyword>
<dbReference type="GO" id="GO:0005634">
    <property type="term" value="C:nucleus"/>
    <property type="evidence" value="ECO:0007669"/>
    <property type="project" value="TreeGrafter"/>
</dbReference>
<dbReference type="InterPro" id="IPR027417">
    <property type="entry name" value="P-loop_NTPase"/>
</dbReference>
<feature type="domain" description="Helicase ATP-binding" evidence="5">
    <location>
        <begin position="1"/>
        <end position="100"/>
    </location>
</feature>
<keyword evidence="7" id="KW-1185">Reference proteome</keyword>
<protein>
    <submittedName>
        <fullName evidence="6">Activating signal cointegrator 1 complex subunit</fullName>
    </submittedName>
</protein>
<dbReference type="GO" id="GO:0004386">
    <property type="term" value="F:helicase activity"/>
    <property type="evidence" value="ECO:0007669"/>
    <property type="project" value="UniProtKB-KW"/>
</dbReference>
<dbReference type="GeneID" id="94431650"/>
<dbReference type="RefSeq" id="XP_067919585.1">
    <property type="nucleotide sequence ID" value="XM_068068439.1"/>
</dbReference>
<proteinExistence type="predicted"/>
<dbReference type="AlphaFoldDB" id="A0A2C6JPE4"/>
<dbReference type="EMBL" id="MIGC01004608">
    <property type="protein sequence ID" value="PHJ17871.1"/>
    <property type="molecule type" value="Genomic_DNA"/>
</dbReference>
<evidence type="ECO:0000256" key="4">
    <source>
        <dbReference type="ARBA" id="ARBA00022840"/>
    </source>
</evidence>